<organism evidence="1 2">
    <name type="scientific">Ligaoa zhengdingensis</name>
    <dbReference type="NCBI Taxonomy" id="2763658"/>
    <lineage>
        <taxon>Bacteria</taxon>
        <taxon>Bacillati</taxon>
        <taxon>Bacillota</taxon>
        <taxon>Clostridia</taxon>
        <taxon>Eubacteriales</taxon>
        <taxon>Oscillospiraceae</taxon>
        <taxon>Ligaoa</taxon>
    </lineage>
</organism>
<sequence>MEKENFHENLTALHERFGKETVFINLSHAAKYCGIDPRTLLADRTFPRKKMGRYYKVALISFARWLS</sequence>
<protein>
    <submittedName>
        <fullName evidence="1">Uncharacterized protein</fullName>
    </submittedName>
</protein>
<proteinExistence type="predicted"/>
<comment type="caution">
    <text evidence="1">The sequence shown here is derived from an EMBL/GenBank/DDBJ whole genome shotgun (WGS) entry which is preliminary data.</text>
</comment>
<accession>A0A926I5A1</accession>
<reference evidence="1" key="1">
    <citation type="submission" date="2020-08" db="EMBL/GenBank/DDBJ databases">
        <title>Genome public.</title>
        <authorList>
            <person name="Liu C."/>
            <person name="Sun Q."/>
        </authorList>
    </citation>
    <scope>NUCLEOTIDE SEQUENCE</scope>
    <source>
        <strain evidence="1">NSJ-31</strain>
    </source>
</reference>
<dbReference type="RefSeq" id="WP_249283325.1">
    <property type="nucleotide sequence ID" value="NZ_JACRST010000016.1"/>
</dbReference>
<name>A0A926I5A1_9FIRM</name>
<dbReference type="EMBL" id="JACRST010000016">
    <property type="protein sequence ID" value="MBC8547250.1"/>
    <property type="molecule type" value="Genomic_DNA"/>
</dbReference>
<keyword evidence="2" id="KW-1185">Reference proteome</keyword>
<evidence type="ECO:0000313" key="2">
    <source>
        <dbReference type="Proteomes" id="UP000653127"/>
    </source>
</evidence>
<gene>
    <name evidence="1" type="ORF">H8711_09970</name>
</gene>
<dbReference type="Proteomes" id="UP000653127">
    <property type="component" value="Unassembled WGS sequence"/>
</dbReference>
<evidence type="ECO:0000313" key="1">
    <source>
        <dbReference type="EMBL" id="MBC8547250.1"/>
    </source>
</evidence>
<dbReference type="AlphaFoldDB" id="A0A926I5A1"/>